<dbReference type="Proteomes" id="UP000292408">
    <property type="component" value="Unassembled WGS sequence"/>
</dbReference>
<keyword evidence="2" id="KW-1185">Reference proteome</keyword>
<comment type="caution">
    <text evidence="1">The sequence shown here is derived from an EMBL/GenBank/DDBJ whole genome shotgun (WGS) entry which is preliminary data.</text>
</comment>
<accession>A0A4Q7TGB8</accession>
<reference evidence="1 2" key="1">
    <citation type="journal article" date="2015" name="Stand. Genomic Sci.">
        <title>Genomic Encyclopedia of Bacterial and Archaeal Type Strains, Phase III: the genomes of soil and plant-associated and newly described type strains.</title>
        <authorList>
            <person name="Whitman W.B."/>
            <person name="Woyke T."/>
            <person name="Klenk H.P."/>
            <person name="Zhou Y."/>
            <person name="Lilburn T.G."/>
            <person name="Beck B.J."/>
            <person name="De Vos P."/>
            <person name="Vandamme P."/>
            <person name="Eisen J.A."/>
            <person name="Garrity G."/>
            <person name="Hugenholtz P."/>
            <person name="Kyrpides N.C."/>
        </authorList>
    </citation>
    <scope>NUCLEOTIDE SEQUENCE [LARGE SCALE GENOMIC DNA]</scope>
    <source>
        <strain evidence="1 2">AC4r</strain>
    </source>
</reference>
<proteinExistence type="predicted"/>
<organism evidence="1 2">
    <name type="scientific">Microcella alkaliphila</name>
    <dbReference type="NCBI Taxonomy" id="279828"/>
    <lineage>
        <taxon>Bacteria</taxon>
        <taxon>Bacillati</taxon>
        <taxon>Actinomycetota</taxon>
        <taxon>Actinomycetes</taxon>
        <taxon>Micrococcales</taxon>
        <taxon>Microbacteriaceae</taxon>
        <taxon>Microcella</taxon>
    </lineage>
</organism>
<protein>
    <submittedName>
        <fullName evidence="1">Uncharacterized protein</fullName>
    </submittedName>
</protein>
<sequence>MKRVNPAAQHQPDSYEPASLDVAWTEYRDANPARNNPDGFAAFRAGYRRGISQGALLASSIVVHASSHSDTTTS</sequence>
<evidence type="ECO:0000313" key="2">
    <source>
        <dbReference type="Proteomes" id="UP000292408"/>
    </source>
</evidence>
<dbReference type="AlphaFoldDB" id="A0A4Q7TGB8"/>
<name>A0A4Q7TGB8_9MICO</name>
<evidence type="ECO:0000313" key="1">
    <source>
        <dbReference type="EMBL" id="RZT59333.1"/>
    </source>
</evidence>
<dbReference type="EMBL" id="SGXT01000016">
    <property type="protein sequence ID" value="RZT59333.1"/>
    <property type="molecule type" value="Genomic_DNA"/>
</dbReference>
<gene>
    <name evidence="1" type="ORF">EV140_1938</name>
</gene>